<sequence>MFDTWLEEEDIIRIYNVCNTDGINVTANELDEFLRLVNHAIMIKAGGEEYNSAIIQ</sequence>
<evidence type="ECO:0000313" key="5">
    <source>
        <dbReference type="EMBL" id="CAB5230544.1"/>
    </source>
</evidence>
<dbReference type="EMBL" id="LR796912">
    <property type="protein sequence ID" value="CAB4174736.1"/>
    <property type="molecule type" value="Genomic_DNA"/>
</dbReference>
<evidence type="ECO:0000313" key="2">
    <source>
        <dbReference type="EMBL" id="CAB4185060.1"/>
    </source>
</evidence>
<dbReference type="EMBL" id="LR797194">
    <property type="protein sequence ID" value="CAB4192992.1"/>
    <property type="molecule type" value="Genomic_DNA"/>
</dbReference>
<evidence type="ECO:0000313" key="1">
    <source>
        <dbReference type="EMBL" id="CAB4174736.1"/>
    </source>
</evidence>
<dbReference type="EMBL" id="LR797435">
    <property type="protein sequence ID" value="CAB4215767.1"/>
    <property type="molecule type" value="Genomic_DNA"/>
</dbReference>
<gene>
    <name evidence="2" type="ORF">UFOVP1123_5</name>
    <name evidence="3" type="ORF">UFOVP1239_4</name>
    <name evidence="4" type="ORF">UFOVP1484_9</name>
    <name evidence="5" type="ORF">UFOVP1577_15</name>
    <name evidence="1" type="ORF">UFOVP961_77</name>
</gene>
<protein>
    <submittedName>
        <fullName evidence="2">Uncharacterized protein</fullName>
    </submittedName>
</protein>
<evidence type="ECO:0000313" key="4">
    <source>
        <dbReference type="EMBL" id="CAB4215767.1"/>
    </source>
</evidence>
<proteinExistence type="predicted"/>
<dbReference type="EMBL" id="LR797079">
    <property type="protein sequence ID" value="CAB4185060.1"/>
    <property type="molecule type" value="Genomic_DNA"/>
</dbReference>
<reference evidence="2" key="1">
    <citation type="submission" date="2020-05" db="EMBL/GenBank/DDBJ databases">
        <authorList>
            <person name="Chiriac C."/>
            <person name="Salcher M."/>
            <person name="Ghai R."/>
            <person name="Kavagutti S V."/>
        </authorList>
    </citation>
    <scope>NUCLEOTIDE SEQUENCE</scope>
</reference>
<organism evidence="2">
    <name type="scientific">uncultured Caudovirales phage</name>
    <dbReference type="NCBI Taxonomy" id="2100421"/>
    <lineage>
        <taxon>Viruses</taxon>
        <taxon>Duplodnaviria</taxon>
        <taxon>Heunggongvirae</taxon>
        <taxon>Uroviricota</taxon>
        <taxon>Caudoviricetes</taxon>
        <taxon>Peduoviridae</taxon>
        <taxon>Maltschvirus</taxon>
        <taxon>Maltschvirus maltsch</taxon>
    </lineage>
</organism>
<accession>A0A6J5QKB5</accession>
<dbReference type="EMBL" id="LR798422">
    <property type="protein sequence ID" value="CAB5230544.1"/>
    <property type="molecule type" value="Genomic_DNA"/>
</dbReference>
<name>A0A6J5QKB5_9CAUD</name>
<evidence type="ECO:0000313" key="3">
    <source>
        <dbReference type="EMBL" id="CAB4192992.1"/>
    </source>
</evidence>